<keyword evidence="1" id="KW-0812">Transmembrane</keyword>
<accession>I7GL45</accession>
<proteinExistence type="evidence at transcript level"/>
<feature type="transmembrane region" description="Helical" evidence="1">
    <location>
        <begin position="12"/>
        <end position="34"/>
    </location>
</feature>
<dbReference type="AlphaFoldDB" id="I7GL45"/>
<evidence type="ECO:0000256" key="1">
    <source>
        <dbReference type="SAM" id="Phobius"/>
    </source>
</evidence>
<dbReference type="PROSITE" id="PS51257">
    <property type="entry name" value="PROKAR_LIPOPROTEIN"/>
    <property type="match status" value="1"/>
</dbReference>
<organism evidence="2">
    <name type="scientific">Macaca fascicularis</name>
    <name type="common">Crab-eating macaque</name>
    <name type="synonym">Cynomolgus monkey</name>
    <dbReference type="NCBI Taxonomy" id="9541"/>
    <lineage>
        <taxon>Eukaryota</taxon>
        <taxon>Metazoa</taxon>
        <taxon>Chordata</taxon>
        <taxon>Craniata</taxon>
        <taxon>Vertebrata</taxon>
        <taxon>Euteleostomi</taxon>
        <taxon>Mammalia</taxon>
        <taxon>Eutheria</taxon>
        <taxon>Euarchontoglires</taxon>
        <taxon>Primates</taxon>
        <taxon>Haplorrhini</taxon>
        <taxon>Catarrhini</taxon>
        <taxon>Cercopithecidae</taxon>
        <taxon>Cercopithecinae</taxon>
        <taxon>Macaca</taxon>
    </lineage>
</organism>
<name>I7GL45_MACFA</name>
<dbReference type="EMBL" id="AB172153">
    <property type="protein sequence ID" value="BAE89215.1"/>
    <property type="molecule type" value="mRNA"/>
</dbReference>
<keyword evidence="1" id="KW-1133">Transmembrane helix</keyword>
<keyword evidence="1" id="KW-0472">Membrane</keyword>
<evidence type="ECO:0000313" key="2">
    <source>
        <dbReference type="EMBL" id="BAE89215.1"/>
    </source>
</evidence>
<sequence>MLRLCLDIPAASFHSFQVILQLAMGCLIAIRSLLPSSAQVRRIDEEQKFICEMWIPE</sequence>
<reference evidence="2" key="1">
    <citation type="journal article" date="2007" name="PLoS Biol.">
        <title>Rate of evolution in brain-expressed genes in humans and other primates.</title>
        <authorList>
            <person name="Wang H.-Y."/>
            <person name="Chien H.-C."/>
            <person name="Osada N."/>
            <person name="Hashimoto K."/>
            <person name="Sugano S."/>
            <person name="Gojobori T."/>
            <person name="Chou C.-K."/>
            <person name="Tsai S.-F."/>
            <person name="Wu C.-I."/>
            <person name="Shen C.-K.J."/>
        </authorList>
    </citation>
    <scope>NUCLEOTIDE SEQUENCE</scope>
</reference>
<protein>
    <submittedName>
        <fullName evidence="2">Macaca fascicularis brain cDNA clone: QflA-16909, similar to human CDW92 antigen (CDW92), mRNA, RefSeq: NM_080546.2</fullName>
    </submittedName>
</protein>